<dbReference type="InterPro" id="IPR023214">
    <property type="entry name" value="HAD_sf"/>
</dbReference>
<evidence type="ECO:0000313" key="2">
    <source>
        <dbReference type="EMBL" id="GIF85714.1"/>
    </source>
</evidence>
<dbReference type="Gene3D" id="1.20.120.1600">
    <property type="match status" value="1"/>
</dbReference>
<dbReference type="GO" id="GO:0016787">
    <property type="term" value="F:hydrolase activity"/>
    <property type="evidence" value="ECO:0007669"/>
    <property type="project" value="UniProtKB-KW"/>
</dbReference>
<accession>A0A8J3JXY9</accession>
<dbReference type="SUPFAM" id="SSF56784">
    <property type="entry name" value="HAD-like"/>
    <property type="match status" value="1"/>
</dbReference>
<dbReference type="SFLD" id="SFLDS00003">
    <property type="entry name" value="Haloacid_Dehalogenase"/>
    <property type="match status" value="1"/>
</dbReference>
<keyword evidence="1" id="KW-0378">Hydrolase</keyword>
<dbReference type="InterPro" id="IPR036412">
    <property type="entry name" value="HAD-like_sf"/>
</dbReference>
<evidence type="ECO:0000256" key="1">
    <source>
        <dbReference type="ARBA" id="ARBA00022801"/>
    </source>
</evidence>
<reference evidence="2 3" key="1">
    <citation type="submission" date="2021-01" db="EMBL/GenBank/DDBJ databases">
        <title>Whole genome shotgun sequence of Catellatospora bangladeshensis NBRC 107357.</title>
        <authorList>
            <person name="Komaki H."/>
            <person name="Tamura T."/>
        </authorList>
    </citation>
    <scope>NUCLEOTIDE SEQUENCE [LARGE SCALE GENOMIC DNA]</scope>
    <source>
        <strain evidence="2 3">NBRC 107357</strain>
    </source>
</reference>
<dbReference type="InterPro" id="IPR051540">
    <property type="entry name" value="S-2-haloacid_dehalogenase"/>
</dbReference>
<proteinExistence type="predicted"/>
<comment type="caution">
    <text evidence="2">The sequence shown here is derived from an EMBL/GenBank/DDBJ whole genome shotgun (WGS) entry which is preliminary data.</text>
</comment>
<evidence type="ECO:0000313" key="3">
    <source>
        <dbReference type="Proteomes" id="UP000601223"/>
    </source>
</evidence>
<dbReference type="EMBL" id="BONF01000051">
    <property type="protein sequence ID" value="GIF85714.1"/>
    <property type="molecule type" value="Genomic_DNA"/>
</dbReference>
<dbReference type="SFLD" id="SFLDG01129">
    <property type="entry name" value="C1.5:_HAD__Beta-PGM__Phosphata"/>
    <property type="match status" value="1"/>
</dbReference>
<dbReference type="Gene3D" id="3.40.50.1000">
    <property type="entry name" value="HAD superfamily/HAD-like"/>
    <property type="match status" value="1"/>
</dbReference>
<gene>
    <name evidence="2" type="ORF">Cba03nite_70630</name>
</gene>
<dbReference type="NCBIfam" id="TIGR01509">
    <property type="entry name" value="HAD-SF-IA-v3"/>
    <property type="match status" value="1"/>
</dbReference>
<keyword evidence="3" id="KW-1185">Reference proteome</keyword>
<protein>
    <submittedName>
        <fullName evidence="2">Haloacid dehalogenase</fullName>
    </submittedName>
</protein>
<dbReference type="Pfam" id="PF00702">
    <property type="entry name" value="Hydrolase"/>
    <property type="match status" value="1"/>
</dbReference>
<dbReference type="AlphaFoldDB" id="A0A8J3JXY9"/>
<dbReference type="Proteomes" id="UP000601223">
    <property type="component" value="Unassembled WGS sequence"/>
</dbReference>
<organism evidence="2 3">
    <name type="scientific">Catellatospora bangladeshensis</name>
    <dbReference type="NCBI Taxonomy" id="310355"/>
    <lineage>
        <taxon>Bacteria</taxon>
        <taxon>Bacillati</taxon>
        <taxon>Actinomycetota</taxon>
        <taxon>Actinomycetes</taxon>
        <taxon>Micromonosporales</taxon>
        <taxon>Micromonosporaceae</taxon>
        <taxon>Catellatospora</taxon>
    </lineage>
</organism>
<sequence length="232" mass="25303">MPGYSGGVIRAVAFDADETLLDLRPAIEAALEVVRAEVRGIDPAAELSRDHLRDDWNSVFAEDPDAPVPHIRREALRRSLARFGLEHHLDTQVEAFFAARFRETRPFPDALAMLAELRSSYVLGYATNGNSIAERCGLGGEFAFELYAHQNGLPKKPSPAFFAAVLEAAGVDPHEVVYVGDNYRHDVEAPAAAGMRTVWVNRAGREVPGAVVPDAVIDRLAHLPEALARLAT</sequence>
<name>A0A8J3JXY9_9ACTN</name>
<dbReference type="PANTHER" id="PTHR43316">
    <property type="entry name" value="HYDROLASE, HALOACID DELAHOGENASE-RELATED"/>
    <property type="match status" value="1"/>
</dbReference>
<dbReference type="NCBIfam" id="TIGR01549">
    <property type="entry name" value="HAD-SF-IA-v1"/>
    <property type="match status" value="1"/>
</dbReference>
<dbReference type="InterPro" id="IPR006439">
    <property type="entry name" value="HAD-SF_hydro_IA"/>
</dbReference>